<dbReference type="PROSITE" id="PS00371">
    <property type="entry name" value="PTS_EIIA_TYPE_1_HIS"/>
    <property type="match status" value="1"/>
</dbReference>
<comment type="subcellular location">
    <subcellularLocation>
        <location evidence="1">Cell membrane</location>
        <topology evidence="1">Multi-pass membrane protein</topology>
    </subcellularLocation>
</comment>
<gene>
    <name evidence="16" type="ORF">CHI12_10585</name>
</gene>
<dbReference type="FunFam" id="3.30.1360.60:FF:000001">
    <property type="entry name" value="PTS system glucose-specific IIBC component PtsG"/>
    <property type="match status" value="1"/>
</dbReference>
<dbReference type="PROSITE" id="PS51093">
    <property type="entry name" value="PTS_EIIA_TYPE_1"/>
    <property type="match status" value="1"/>
</dbReference>
<dbReference type="GO" id="GO:0015771">
    <property type="term" value="P:trehalose transport"/>
    <property type="evidence" value="ECO:0007669"/>
    <property type="project" value="TreeGrafter"/>
</dbReference>
<feature type="transmembrane region" description="Helical" evidence="12">
    <location>
        <begin position="243"/>
        <end position="265"/>
    </location>
</feature>
<feature type="transmembrane region" description="Helical" evidence="12">
    <location>
        <begin position="143"/>
        <end position="162"/>
    </location>
</feature>
<keyword evidence="6" id="KW-0598">Phosphotransferase system</keyword>
<dbReference type="Gene3D" id="3.30.1360.60">
    <property type="entry name" value="Glucose permease domain IIB"/>
    <property type="match status" value="1"/>
</dbReference>
<feature type="transmembrane region" description="Helical" evidence="12">
    <location>
        <begin position="174"/>
        <end position="191"/>
    </location>
</feature>
<accession>A0A268HCH7</accession>
<name>A0A268HCH7_9BACI</name>
<dbReference type="GO" id="GO:0008982">
    <property type="term" value="F:protein-N(PI)-phosphohistidine-sugar phosphotransferase activity"/>
    <property type="evidence" value="ECO:0007669"/>
    <property type="project" value="InterPro"/>
</dbReference>
<evidence type="ECO:0000313" key="16">
    <source>
        <dbReference type="EMBL" id="PAE07565.1"/>
    </source>
</evidence>
<keyword evidence="9 12" id="KW-1133">Transmembrane helix</keyword>
<dbReference type="InterPro" id="IPR050558">
    <property type="entry name" value="PTS_Sugar-Specific_Components"/>
</dbReference>
<sequence length="629" mass="66668">MDHRKLADEILGKVGGEENVASLGHCATRLRFNLKDDNKANADALKNTNGVVGVVNKGGQFQVVIGNDVKKVYRNIIGNTRIEDSSNKQETKNEKKGIVSRVLDTIAGSFFPIIPAIAGAGMLKAVLALLQAFNWVNVDSNTYQVLLFISDAAFYFLPVLLAASAAKKFNVNQYVAMSIGAVLIHPTFISLMNTAKTDGSSLDLVGVTIPLVSYASSVIPIILAIWFMSYIEPLAERIIPASLHIVFVPLLTLIIVAPITLIILGPLGNYVGIALGEGINFLNMYVGWLVPLLIGTFTPFLVMAGMHYGIIPIGMNMLATKGIDTVAGPGMLISNIAEGGATLAVALRAKNKNLKQLAASAGATAIVGITEPAMYGISLRFKRPLWATMIGGGAGGLFIGIMGVGRYAQVSPGIFSLPSYIGPDGFSNLINIVIGICISFIVAFIVSYILGIKEDPIQESADDKTEAKQTEEEIAATADQLTLYAPITGKVIALSDVDDAVFAEGILGQGAAIIPSEGKVLAPADGVVTALFDTNHAIGITTDDGAEILIHVGIDTVKLGGLHYTPRVEKGQTVKQGDLLLEFDIEGIKKEGYDIVTPFIITNSADFGDISSVTEREISAGERILEIIK</sequence>
<evidence type="ECO:0000256" key="3">
    <source>
        <dbReference type="ARBA" id="ARBA00022475"/>
    </source>
</evidence>
<evidence type="ECO:0000256" key="7">
    <source>
        <dbReference type="ARBA" id="ARBA00022692"/>
    </source>
</evidence>
<evidence type="ECO:0000259" key="13">
    <source>
        <dbReference type="PROSITE" id="PS51093"/>
    </source>
</evidence>
<dbReference type="SUPFAM" id="SSF51261">
    <property type="entry name" value="Duplicated hybrid motif"/>
    <property type="match status" value="1"/>
</dbReference>
<keyword evidence="10 12" id="KW-0472">Membrane</keyword>
<evidence type="ECO:0000256" key="2">
    <source>
        <dbReference type="ARBA" id="ARBA00022448"/>
    </source>
</evidence>
<evidence type="ECO:0000256" key="12">
    <source>
        <dbReference type="SAM" id="Phobius"/>
    </source>
</evidence>
<dbReference type="PANTHER" id="PTHR30175:SF1">
    <property type="entry name" value="PTS SYSTEM ARBUTIN-, CELLOBIOSE-, AND SALICIN-SPECIFIC EIIBC COMPONENT-RELATED"/>
    <property type="match status" value="1"/>
</dbReference>
<dbReference type="NCBIfam" id="TIGR01995">
    <property type="entry name" value="PTS-II-ABC-beta"/>
    <property type="match status" value="1"/>
</dbReference>
<dbReference type="RefSeq" id="WP_095270438.1">
    <property type="nucleotide sequence ID" value="NZ_NPBH01000045.1"/>
</dbReference>
<dbReference type="Pfam" id="PF02378">
    <property type="entry name" value="PTS_EIIC"/>
    <property type="match status" value="1"/>
</dbReference>
<dbReference type="SUPFAM" id="SSF55604">
    <property type="entry name" value="Glucose permease domain IIB"/>
    <property type="match status" value="1"/>
</dbReference>
<keyword evidence="4" id="KW-0762">Sugar transport</keyword>
<dbReference type="InterPro" id="IPR001127">
    <property type="entry name" value="PTS_EIIA_1_perm"/>
</dbReference>
<keyword evidence="2" id="KW-0813">Transport</keyword>
<evidence type="ECO:0000256" key="11">
    <source>
        <dbReference type="PROSITE-ProRule" id="PRU00421"/>
    </source>
</evidence>
<dbReference type="GO" id="GO:0009401">
    <property type="term" value="P:phosphoenolpyruvate-dependent sugar phosphotransferase system"/>
    <property type="evidence" value="ECO:0007669"/>
    <property type="project" value="UniProtKB-KW"/>
</dbReference>
<dbReference type="GO" id="GO:0090589">
    <property type="term" value="F:protein-phosphocysteine-trehalose phosphotransferase system transporter activity"/>
    <property type="evidence" value="ECO:0007669"/>
    <property type="project" value="TreeGrafter"/>
</dbReference>
<dbReference type="CDD" id="cd00212">
    <property type="entry name" value="PTS_IIB_glc"/>
    <property type="match status" value="1"/>
</dbReference>
<feature type="domain" description="PTS EIIC type-1" evidence="15">
    <location>
        <begin position="104"/>
        <end position="466"/>
    </location>
</feature>
<evidence type="ECO:0000259" key="15">
    <source>
        <dbReference type="PROSITE" id="PS51103"/>
    </source>
</evidence>
<dbReference type="PROSITE" id="PS01035">
    <property type="entry name" value="PTS_EIIB_TYPE_1_CYS"/>
    <property type="match status" value="1"/>
</dbReference>
<dbReference type="NCBIfam" id="TIGR00830">
    <property type="entry name" value="PTBA"/>
    <property type="match status" value="1"/>
</dbReference>
<dbReference type="PROSITE" id="PS51103">
    <property type="entry name" value="PTS_EIIC_TYPE_1"/>
    <property type="match status" value="1"/>
</dbReference>
<dbReference type="Gene3D" id="2.70.70.10">
    <property type="entry name" value="Glucose Permease (Domain IIA)"/>
    <property type="match status" value="1"/>
</dbReference>
<dbReference type="FunFam" id="2.70.70.10:FF:000001">
    <property type="entry name" value="PTS system glucose-specific IIA component"/>
    <property type="match status" value="1"/>
</dbReference>
<dbReference type="InterPro" id="IPR013013">
    <property type="entry name" value="PTS_EIIC_1"/>
</dbReference>
<dbReference type="PANTHER" id="PTHR30175">
    <property type="entry name" value="PHOSPHOTRANSFERASE SYSTEM TRANSPORT PROTEIN"/>
    <property type="match status" value="1"/>
</dbReference>
<dbReference type="GO" id="GO:0016301">
    <property type="term" value="F:kinase activity"/>
    <property type="evidence" value="ECO:0007669"/>
    <property type="project" value="UniProtKB-KW"/>
</dbReference>
<evidence type="ECO:0000256" key="6">
    <source>
        <dbReference type="ARBA" id="ARBA00022683"/>
    </source>
</evidence>
<dbReference type="InterPro" id="IPR003352">
    <property type="entry name" value="PTS_EIIC"/>
</dbReference>
<evidence type="ECO:0000259" key="14">
    <source>
        <dbReference type="PROSITE" id="PS51098"/>
    </source>
</evidence>
<reference evidence="16 17" key="1">
    <citation type="submission" date="2017-07" db="EMBL/GenBank/DDBJ databases">
        <title>Isolation and whole genome analysis of endospore-forming bacteria from heroin.</title>
        <authorList>
            <person name="Kalinowski J."/>
            <person name="Ahrens B."/>
            <person name="Al-Dilaimi A."/>
            <person name="Winkler A."/>
            <person name="Wibberg D."/>
            <person name="Schleenbecker U."/>
            <person name="Ruckert C."/>
            <person name="Wolfel R."/>
            <person name="Grass G."/>
        </authorList>
    </citation>
    <scope>NUCLEOTIDE SEQUENCE [LARGE SCALE GENOMIC DNA]</scope>
    <source>
        <strain evidence="16 17">7509</strain>
    </source>
</reference>
<dbReference type="Proteomes" id="UP000216475">
    <property type="component" value="Unassembled WGS sequence"/>
</dbReference>
<dbReference type="Pfam" id="PF00367">
    <property type="entry name" value="PTS_EIIB"/>
    <property type="match status" value="1"/>
</dbReference>
<keyword evidence="5" id="KW-0808">Transferase</keyword>
<keyword evidence="7 12" id="KW-0812">Transmembrane</keyword>
<dbReference type="GO" id="GO:0005886">
    <property type="term" value="C:plasma membrane"/>
    <property type="evidence" value="ECO:0007669"/>
    <property type="project" value="UniProtKB-SubCell"/>
</dbReference>
<feature type="transmembrane region" description="Helical" evidence="12">
    <location>
        <begin position="285"/>
        <end position="311"/>
    </location>
</feature>
<dbReference type="InterPro" id="IPR011055">
    <property type="entry name" value="Dup_hybrid_motif"/>
</dbReference>
<feature type="active site" description="Phosphocysteine intermediate; for EIIB activity" evidence="11">
    <location>
        <position position="26"/>
    </location>
</feature>
<feature type="transmembrane region" description="Helical" evidence="12">
    <location>
        <begin position="211"/>
        <end position="231"/>
    </location>
</feature>
<evidence type="ECO:0000256" key="10">
    <source>
        <dbReference type="ARBA" id="ARBA00023136"/>
    </source>
</evidence>
<evidence type="ECO:0000256" key="1">
    <source>
        <dbReference type="ARBA" id="ARBA00004651"/>
    </source>
</evidence>
<dbReference type="CDD" id="cd00210">
    <property type="entry name" value="PTS_IIA_glc"/>
    <property type="match status" value="1"/>
</dbReference>
<feature type="transmembrane region" description="Helical" evidence="12">
    <location>
        <begin position="385"/>
        <end position="408"/>
    </location>
</feature>
<evidence type="ECO:0000256" key="8">
    <source>
        <dbReference type="ARBA" id="ARBA00022777"/>
    </source>
</evidence>
<proteinExistence type="predicted"/>
<comment type="caution">
    <text evidence="16">The sequence shown here is derived from an EMBL/GenBank/DDBJ whole genome shotgun (WGS) entry which is preliminary data.</text>
</comment>
<dbReference type="InterPro" id="IPR001996">
    <property type="entry name" value="PTS_IIB_1"/>
</dbReference>
<evidence type="ECO:0000256" key="4">
    <source>
        <dbReference type="ARBA" id="ARBA00022597"/>
    </source>
</evidence>
<dbReference type="InterPro" id="IPR036878">
    <property type="entry name" value="Glu_permease_IIB"/>
</dbReference>
<feature type="transmembrane region" description="Helical" evidence="12">
    <location>
        <begin position="428"/>
        <end position="450"/>
    </location>
</feature>
<dbReference type="PROSITE" id="PS51098">
    <property type="entry name" value="PTS_EIIB_TYPE_1"/>
    <property type="match status" value="1"/>
</dbReference>
<organism evidence="16 17">
    <name type="scientific">Terribacillus saccharophilus</name>
    <dbReference type="NCBI Taxonomy" id="361277"/>
    <lineage>
        <taxon>Bacteria</taxon>
        <taxon>Bacillati</taxon>
        <taxon>Bacillota</taxon>
        <taxon>Bacilli</taxon>
        <taxon>Bacillales</taxon>
        <taxon>Bacillaceae</taxon>
        <taxon>Terribacillus</taxon>
    </lineage>
</organism>
<protein>
    <submittedName>
        <fullName evidence="16">PTS beta-glucoside transporter subunit EIIBCA</fullName>
    </submittedName>
</protein>
<evidence type="ECO:0000313" key="17">
    <source>
        <dbReference type="Proteomes" id="UP000216475"/>
    </source>
</evidence>
<keyword evidence="8" id="KW-0418">Kinase</keyword>
<evidence type="ECO:0000256" key="9">
    <source>
        <dbReference type="ARBA" id="ARBA00022989"/>
    </source>
</evidence>
<dbReference type="InterPro" id="IPR018113">
    <property type="entry name" value="PTrfase_EIIB_Cys"/>
</dbReference>
<dbReference type="AlphaFoldDB" id="A0A268HCH7"/>
<dbReference type="EMBL" id="NPBH01000045">
    <property type="protein sequence ID" value="PAE07565.1"/>
    <property type="molecule type" value="Genomic_DNA"/>
</dbReference>
<feature type="transmembrane region" description="Helical" evidence="12">
    <location>
        <begin position="102"/>
        <end position="123"/>
    </location>
</feature>
<dbReference type="InterPro" id="IPR011297">
    <property type="entry name" value="PTS_IIABC_b_glu"/>
</dbReference>
<dbReference type="Pfam" id="PF00358">
    <property type="entry name" value="PTS_EIIA_1"/>
    <property type="match status" value="1"/>
</dbReference>
<keyword evidence="3" id="KW-1003">Cell membrane</keyword>
<evidence type="ECO:0000256" key="5">
    <source>
        <dbReference type="ARBA" id="ARBA00022679"/>
    </source>
</evidence>
<feature type="domain" description="PTS EIIA type-1" evidence="13">
    <location>
        <begin position="499"/>
        <end position="603"/>
    </location>
</feature>
<feature type="domain" description="PTS EIIB type-1" evidence="14">
    <location>
        <begin position="4"/>
        <end position="86"/>
    </location>
</feature>